<keyword evidence="2" id="KW-1133">Transmembrane helix</keyword>
<dbReference type="GO" id="GO:0016788">
    <property type="term" value="F:hydrolase activity, acting on ester bonds"/>
    <property type="evidence" value="ECO:0007669"/>
    <property type="project" value="InterPro"/>
</dbReference>
<dbReference type="EMBL" id="CAJVPJ010000081">
    <property type="protein sequence ID" value="CAG8473662.1"/>
    <property type="molecule type" value="Genomic_DNA"/>
</dbReference>
<accession>A0A9N8Z4W5</accession>
<dbReference type="Proteomes" id="UP000789572">
    <property type="component" value="Unassembled WGS sequence"/>
</dbReference>
<reference evidence="3" key="1">
    <citation type="submission" date="2021-06" db="EMBL/GenBank/DDBJ databases">
        <authorList>
            <person name="Kallberg Y."/>
            <person name="Tangrot J."/>
            <person name="Rosling A."/>
        </authorList>
    </citation>
    <scope>NUCLEOTIDE SEQUENCE</scope>
    <source>
        <strain evidence="3">IA702</strain>
    </source>
</reference>
<comment type="caution">
    <text evidence="3">The sequence shown here is derived from an EMBL/GenBank/DDBJ whole genome shotgun (WGS) entry which is preliminary data.</text>
</comment>
<dbReference type="InterPro" id="IPR001087">
    <property type="entry name" value="GDSL"/>
</dbReference>
<dbReference type="InterPro" id="IPR036514">
    <property type="entry name" value="SGNH_hydro_sf"/>
</dbReference>
<proteinExistence type="predicted"/>
<gene>
    <name evidence="3" type="ORF">POCULU_LOCUS1168</name>
</gene>
<sequence length="335" mass="36659">IAAQHGLGYKEDRFQQTPHCAETMKTNKSVLITFVILVSIAGCLGIPIHSRAGASKFNTIVAFGDSTCDNGNGTYTYLNHTYPPSPPYYNGRYSNGPVWVEYLSDLLNSALYDYAWGGATSDNAYVTGVSGFNYTTVVASVIDQITKIYGPKALQNVDFDKILFVISYQGNDYFDNPKADPQVVVSNLSRAWSLLASYGAKHILTNTFYDISLIPYSRALPAADQSALKAISAAHNAALATAADNWNKQGNGAKVSLFPLGEVLAALQQPQTAAQLGITDVTNPCITHPPGDTNTINIVCKDPSKFFFWDSFHPSTKVYQRLSFTLYDFVTYRIH</sequence>
<dbReference type="Pfam" id="PF00657">
    <property type="entry name" value="Lipase_GDSL"/>
    <property type="match status" value="1"/>
</dbReference>
<evidence type="ECO:0000313" key="4">
    <source>
        <dbReference type="Proteomes" id="UP000789572"/>
    </source>
</evidence>
<feature type="non-terminal residue" evidence="3">
    <location>
        <position position="1"/>
    </location>
</feature>
<evidence type="ECO:0000313" key="3">
    <source>
        <dbReference type="EMBL" id="CAG8473662.1"/>
    </source>
</evidence>
<keyword evidence="2" id="KW-0812">Transmembrane</keyword>
<protein>
    <submittedName>
        <fullName evidence="3">6924_t:CDS:1</fullName>
    </submittedName>
</protein>
<keyword evidence="2" id="KW-0472">Membrane</keyword>
<evidence type="ECO:0000256" key="1">
    <source>
        <dbReference type="ARBA" id="ARBA00022801"/>
    </source>
</evidence>
<name>A0A9N8Z4W5_9GLOM</name>
<dbReference type="PANTHER" id="PTHR45648">
    <property type="entry name" value="GDSL LIPASE/ACYLHYDROLASE FAMILY PROTEIN (AFU_ORTHOLOGUE AFUA_4G14700)"/>
    <property type="match status" value="1"/>
</dbReference>
<dbReference type="CDD" id="cd01846">
    <property type="entry name" value="fatty_acyltransferase_like"/>
    <property type="match status" value="1"/>
</dbReference>
<feature type="transmembrane region" description="Helical" evidence="2">
    <location>
        <begin position="30"/>
        <end position="48"/>
    </location>
</feature>
<keyword evidence="4" id="KW-1185">Reference proteome</keyword>
<dbReference type="PANTHER" id="PTHR45648:SF22">
    <property type="entry name" value="GDSL LIPASE_ACYLHYDROLASE FAMILY PROTEIN (AFU_ORTHOLOGUE AFUA_4G14700)"/>
    <property type="match status" value="1"/>
</dbReference>
<evidence type="ECO:0000256" key="2">
    <source>
        <dbReference type="SAM" id="Phobius"/>
    </source>
</evidence>
<dbReference type="SUPFAM" id="SSF52266">
    <property type="entry name" value="SGNH hydrolase"/>
    <property type="match status" value="1"/>
</dbReference>
<organism evidence="3 4">
    <name type="scientific">Paraglomus occultum</name>
    <dbReference type="NCBI Taxonomy" id="144539"/>
    <lineage>
        <taxon>Eukaryota</taxon>
        <taxon>Fungi</taxon>
        <taxon>Fungi incertae sedis</taxon>
        <taxon>Mucoromycota</taxon>
        <taxon>Glomeromycotina</taxon>
        <taxon>Glomeromycetes</taxon>
        <taxon>Paraglomerales</taxon>
        <taxon>Paraglomeraceae</taxon>
        <taxon>Paraglomus</taxon>
    </lineage>
</organism>
<dbReference type="InterPro" id="IPR051058">
    <property type="entry name" value="GDSL_Est/Lipase"/>
</dbReference>
<dbReference type="OrthoDB" id="1600564at2759"/>
<dbReference type="Gene3D" id="3.40.50.1110">
    <property type="entry name" value="SGNH hydrolase"/>
    <property type="match status" value="1"/>
</dbReference>
<keyword evidence="1" id="KW-0378">Hydrolase</keyword>
<dbReference type="AlphaFoldDB" id="A0A9N8Z4W5"/>